<dbReference type="Pfam" id="PF21095">
    <property type="entry name" value="CarD_C"/>
    <property type="match status" value="1"/>
</dbReference>
<keyword evidence="3" id="KW-1185">Reference proteome</keyword>
<dbReference type="PANTHER" id="PTHR38447:SF1">
    <property type="entry name" value="RNA POLYMERASE-BINDING TRANSCRIPTION FACTOR CARD"/>
    <property type="match status" value="1"/>
</dbReference>
<sequence length="157" mass="18233">MLNIGEKIFISDYGAGYVKDIDDEEPSNLECKYVNIYLLLDNMNFMIPINKIENYRVRKILNKVELEVILNTIGSNSDFIEKNWNNRYRSNKIKIQSGNALKMCEVIRDLYYLQKKDMLPPGEVKILERVEGMVASEIMLAFGLNMEQALCKIRSLV</sequence>
<name>A0A1J0GM44_9CLOT</name>
<evidence type="ECO:0000313" key="3">
    <source>
        <dbReference type="Proteomes" id="UP000182569"/>
    </source>
</evidence>
<dbReference type="SMART" id="SM01058">
    <property type="entry name" value="CarD_TRCF"/>
    <property type="match status" value="1"/>
</dbReference>
<dbReference type="InterPro" id="IPR036101">
    <property type="entry name" value="CarD-like/TRCF_RID_sf"/>
</dbReference>
<dbReference type="AlphaFoldDB" id="A0A1J0GM44"/>
<dbReference type="InterPro" id="IPR052531">
    <property type="entry name" value="CarD-like_regulator"/>
</dbReference>
<dbReference type="EMBL" id="CP015756">
    <property type="protein sequence ID" value="APC42367.1"/>
    <property type="molecule type" value="Genomic_DNA"/>
</dbReference>
<dbReference type="InterPro" id="IPR003711">
    <property type="entry name" value="CarD-like/TRCF_RID"/>
</dbReference>
<protein>
    <recommendedName>
        <fullName evidence="1">CarD-like/TRCF RNAP-interacting domain-containing protein</fullName>
    </recommendedName>
</protein>
<evidence type="ECO:0000259" key="1">
    <source>
        <dbReference type="SMART" id="SM01058"/>
    </source>
</evidence>
<dbReference type="Pfam" id="PF02559">
    <property type="entry name" value="CarD_TRCF_RID"/>
    <property type="match status" value="1"/>
</dbReference>
<dbReference type="InterPro" id="IPR048792">
    <property type="entry name" value="CarD_C"/>
</dbReference>
<dbReference type="RefSeq" id="WP_071614653.1">
    <property type="nucleotide sequence ID" value="NZ_CP015756.1"/>
</dbReference>
<organism evidence="2 3">
    <name type="scientific">Clostridium estertheticum subsp. estertheticum</name>
    <dbReference type="NCBI Taxonomy" id="1552"/>
    <lineage>
        <taxon>Bacteria</taxon>
        <taxon>Bacillati</taxon>
        <taxon>Bacillota</taxon>
        <taxon>Clostridia</taxon>
        <taxon>Eubacteriales</taxon>
        <taxon>Clostridiaceae</taxon>
        <taxon>Clostridium</taxon>
    </lineage>
</organism>
<dbReference type="OrthoDB" id="9786074at2"/>
<dbReference type="Gene3D" id="1.20.58.1290">
    <property type="entry name" value="CarD-like, C-terminal domain"/>
    <property type="match status" value="1"/>
</dbReference>
<dbReference type="GO" id="GO:0009303">
    <property type="term" value="P:rRNA transcription"/>
    <property type="evidence" value="ECO:0007669"/>
    <property type="project" value="TreeGrafter"/>
</dbReference>
<dbReference type="InterPro" id="IPR042215">
    <property type="entry name" value="CarD-like_C"/>
</dbReference>
<dbReference type="STRING" id="1552.A7L45_21040"/>
<dbReference type="Gene3D" id="2.40.10.170">
    <property type="match status" value="1"/>
</dbReference>
<evidence type="ECO:0000313" key="2">
    <source>
        <dbReference type="EMBL" id="APC42367.1"/>
    </source>
</evidence>
<gene>
    <name evidence="2" type="ORF">A7L45_21040</name>
</gene>
<dbReference type="PANTHER" id="PTHR38447">
    <property type="entry name" value="TRANSCRIPTION FACTOR YDEB-RELATED"/>
    <property type="match status" value="1"/>
</dbReference>
<dbReference type="KEGG" id="ceu:A7L45_21040"/>
<dbReference type="Proteomes" id="UP000182569">
    <property type="component" value="Chromosome"/>
</dbReference>
<reference evidence="2" key="1">
    <citation type="journal article" date="2016" name="Front. Microbiol.">
        <title>Complete genome sequence of Clostridium estertheticum DSM 8809, a microbe identified in spoiled vacuum packed beef.</title>
        <authorList>
            <person name="Yu Z."/>
            <person name="Gunn L."/>
            <person name="Brennan E."/>
            <person name="Reid R."/>
            <person name="Wall P.G."/>
            <person name="Gaora O.P."/>
            <person name="Hurley D."/>
            <person name="Bolton D."/>
            <person name="Fanning S."/>
        </authorList>
    </citation>
    <scope>NUCLEOTIDE SEQUENCE</scope>
    <source>
        <strain evidence="2">DSM 8809</strain>
    </source>
</reference>
<accession>A0A1J0GM44</accession>
<feature type="domain" description="CarD-like/TRCF RNAP-interacting" evidence="1">
    <location>
        <begin position="1"/>
        <end position="111"/>
    </location>
</feature>
<dbReference type="SUPFAM" id="SSF141259">
    <property type="entry name" value="CarD-like"/>
    <property type="match status" value="1"/>
</dbReference>
<proteinExistence type="predicted"/>